<sequence length="177" mass="18941">MFLSALSPIRRITAITLLGLSGLLIASCQREASSSEAAAFSPGCTSNPGQSDHCTPLLACFDNGRSIHGTTFGWLSGNIEGKTQDGVACRGKWEILSTLHASGSAQFICEDGSYGNASFSYDRAKPGTIWGRGEFNASEAFQVWGGWDLIQRLQLAGSRFDQLCDALDGLKERRSAL</sequence>
<evidence type="ECO:0000313" key="2">
    <source>
        <dbReference type="Proteomes" id="UP000068382"/>
    </source>
</evidence>
<organism evidence="1 2">
    <name type="scientific">Tritonibacter horizontis</name>
    <dbReference type="NCBI Taxonomy" id="1768241"/>
    <lineage>
        <taxon>Bacteria</taxon>
        <taxon>Pseudomonadati</taxon>
        <taxon>Pseudomonadota</taxon>
        <taxon>Alphaproteobacteria</taxon>
        <taxon>Rhodobacterales</taxon>
        <taxon>Paracoccaceae</taxon>
        <taxon>Tritonibacter</taxon>
    </lineage>
</organism>
<evidence type="ECO:0000313" key="1">
    <source>
        <dbReference type="EMBL" id="KUP92981.1"/>
    </source>
</evidence>
<keyword evidence="2" id="KW-1185">Reference proteome</keyword>
<accession>A0A132BX75</accession>
<dbReference type="RefSeq" id="WP_082705106.1">
    <property type="nucleotide sequence ID" value="NZ_LPUY01000063.1"/>
</dbReference>
<dbReference type="Proteomes" id="UP000068382">
    <property type="component" value="Unassembled WGS sequence"/>
</dbReference>
<protein>
    <submittedName>
        <fullName evidence="1">Uncharacterized protein</fullName>
    </submittedName>
</protein>
<reference evidence="1 2" key="1">
    <citation type="submission" date="2015-12" db="EMBL/GenBank/DDBJ databases">
        <title>Genome sequence of the marine Rhodobacteraceae strain O3.65, Candidatus Tritonibacter horizontis.</title>
        <authorList>
            <person name="Poehlein A."/>
            <person name="Giebel H.A."/>
            <person name="Voget S."/>
            <person name="Brinkhoff T."/>
        </authorList>
    </citation>
    <scope>NUCLEOTIDE SEQUENCE [LARGE SCALE GENOMIC DNA]</scope>
    <source>
        <strain evidence="1 2">O3.65</strain>
    </source>
</reference>
<comment type="caution">
    <text evidence="1">The sequence shown here is derived from an EMBL/GenBank/DDBJ whole genome shotgun (WGS) entry which is preliminary data.</text>
</comment>
<dbReference type="EMBL" id="LPUY01000063">
    <property type="protein sequence ID" value="KUP92981.1"/>
    <property type="molecule type" value="Genomic_DNA"/>
</dbReference>
<dbReference type="AlphaFoldDB" id="A0A132BX75"/>
<dbReference type="OrthoDB" id="7856755at2"/>
<name>A0A132BX75_9RHOB</name>
<proteinExistence type="predicted"/>
<gene>
    <name evidence="1" type="ORF">TRIHO_21040</name>
</gene>
<dbReference type="PATRIC" id="fig|1768241.3.peg.2213"/>